<dbReference type="AlphaFoldDB" id="A0A645E4A9"/>
<dbReference type="EMBL" id="VSSQ01042962">
    <property type="protein sequence ID" value="MPM96600.1"/>
    <property type="molecule type" value="Genomic_DNA"/>
</dbReference>
<name>A0A645E4A9_9ZZZZ</name>
<feature type="transmembrane region" description="Helical" evidence="1">
    <location>
        <begin position="105"/>
        <end position="124"/>
    </location>
</feature>
<reference evidence="2" key="1">
    <citation type="submission" date="2019-08" db="EMBL/GenBank/DDBJ databases">
        <authorList>
            <person name="Kucharzyk K."/>
            <person name="Murdoch R.W."/>
            <person name="Higgins S."/>
            <person name="Loffler F."/>
        </authorList>
    </citation>
    <scope>NUCLEOTIDE SEQUENCE</scope>
</reference>
<keyword evidence="1" id="KW-0472">Membrane</keyword>
<organism evidence="2">
    <name type="scientific">bioreactor metagenome</name>
    <dbReference type="NCBI Taxonomy" id="1076179"/>
    <lineage>
        <taxon>unclassified sequences</taxon>
        <taxon>metagenomes</taxon>
        <taxon>ecological metagenomes</taxon>
    </lineage>
</organism>
<proteinExistence type="predicted"/>
<sequence length="137" mass="16251">MYYWPYRFTQALRFSRAEVSPAQTLTCQFKAEKKALWWYQVDLADCWGQAKLLKLSQAYDSGWLAVSKVDGQWSYLSHEKFSAWSNAWQLTGTEERVYLFFWPQLLEYLGFIFLIIGVPAMFFFTAKRHGSFQKAER</sequence>
<keyword evidence="1" id="KW-1133">Transmembrane helix</keyword>
<evidence type="ECO:0000313" key="2">
    <source>
        <dbReference type="EMBL" id="MPM96600.1"/>
    </source>
</evidence>
<keyword evidence="1" id="KW-0812">Transmembrane</keyword>
<comment type="caution">
    <text evidence="2">The sequence shown here is derived from an EMBL/GenBank/DDBJ whole genome shotgun (WGS) entry which is preliminary data.</text>
</comment>
<protein>
    <submittedName>
        <fullName evidence="2">Uncharacterized protein</fullName>
    </submittedName>
</protein>
<gene>
    <name evidence="2" type="ORF">SDC9_143765</name>
</gene>
<accession>A0A645E4A9</accession>
<evidence type="ECO:0000256" key="1">
    <source>
        <dbReference type="SAM" id="Phobius"/>
    </source>
</evidence>